<evidence type="ECO:0000256" key="1">
    <source>
        <dbReference type="SAM" id="MobiDB-lite"/>
    </source>
</evidence>
<organism evidence="2 3">
    <name type="scientific">Haematococcus lacustris</name>
    <name type="common">Green alga</name>
    <name type="synonym">Haematococcus pluvialis</name>
    <dbReference type="NCBI Taxonomy" id="44745"/>
    <lineage>
        <taxon>Eukaryota</taxon>
        <taxon>Viridiplantae</taxon>
        <taxon>Chlorophyta</taxon>
        <taxon>core chlorophytes</taxon>
        <taxon>Chlorophyceae</taxon>
        <taxon>CS clade</taxon>
        <taxon>Chlamydomonadales</taxon>
        <taxon>Haematococcaceae</taxon>
        <taxon>Haematococcus</taxon>
    </lineage>
</organism>
<proteinExistence type="predicted"/>
<feature type="compositionally biased region" description="Low complexity" evidence="1">
    <location>
        <begin position="102"/>
        <end position="114"/>
    </location>
</feature>
<feature type="region of interest" description="Disordered" evidence="1">
    <location>
        <begin position="173"/>
        <end position="199"/>
    </location>
</feature>
<feature type="region of interest" description="Disordered" evidence="1">
    <location>
        <begin position="30"/>
        <end position="126"/>
    </location>
</feature>
<name>A0A699ZQV2_HAELA</name>
<gene>
    <name evidence="2" type="ORF">HaLaN_22063</name>
</gene>
<evidence type="ECO:0000313" key="3">
    <source>
        <dbReference type="Proteomes" id="UP000485058"/>
    </source>
</evidence>
<reference evidence="2 3" key="1">
    <citation type="submission" date="2020-02" db="EMBL/GenBank/DDBJ databases">
        <title>Draft genome sequence of Haematococcus lacustris strain NIES-144.</title>
        <authorList>
            <person name="Morimoto D."/>
            <person name="Nakagawa S."/>
            <person name="Yoshida T."/>
            <person name="Sawayama S."/>
        </authorList>
    </citation>
    <scope>NUCLEOTIDE SEQUENCE [LARGE SCALE GENOMIC DNA]</scope>
    <source>
        <strain evidence="2 3">NIES-144</strain>
    </source>
</reference>
<protein>
    <submittedName>
        <fullName evidence="2">Uncharacterized protein</fullName>
    </submittedName>
</protein>
<dbReference type="Proteomes" id="UP000485058">
    <property type="component" value="Unassembled WGS sequence"/>
</dbReference>
<evidence type="ECO:0000313" key="2">
    <source>
        <dbReference type="EMBL" id="GFH24295.1"/>
    </source>
</evidence>
<accession>A0A699ZQV2</accession>
<dbReference type="EMBL" id="BLLF01002495">
    <property type="protein sequence ID" value="GFH24295.1"/>
    <property type="molecule type" value="Genomic_DNA"/>
</dbReference>
<comment type="caution">
    <text evidence="2">The sequence shown here is derived from an EMBL/GenBank/DDBJ whole genome shotgun (WGS) entry which is preliminary data.</text>
</comment>
<dbReference type="AlphaFoldDB" id="A0A699ZQV2"/>
<sequence length="243" mass="24590">MLGTASALGQLPPFPLMRIEWQLGGIDTMPSVQAAAPPQGGPTPATPATPGLHGQPCQPGDQHCLEPASLVSGQKGHPALQGPPRPRPRPGGSTWDSAVRKAGPSSPPLASTSAPAPPGAPPGAVHLVAPRQSAQQDNADALPPNTTADIALALARIRDVAAATEADARLPAAEGAAGIPDAGSEEGRARGCARPPGPVRPNTMLALLEVAGAVREVAVPEDRDWPAPSAFNDMALHVFPVPQ</sequence>
<keyword evidence="3" id="KW-1185">Reference proteome</keyword>